<feature type="transmembrane region" description="Helical" evidence="1">
    <location>
        <begin position="21"/>
        <end position="41"/>
    </location>
</feature>
<protein>
    <recommendedName>
        <fullName evidence="4">PH domain-containing protein</fullName>
    </recommendedName>
</protein>
<evidence type="ECO:0000256" key="1">
    <source>
        <dbReference type="SAM" id="Phobius"/>
    </source>
</evidence>
<evidence type="ECO:0000313" key="2">
    <source>
        <dbReference type="EMBL" id="MBA8925133.1"/>
    </source>
</evidence>
<accession>A0ABR6BE42</accession>
<dbReference type="RefSeq" id="WP_182837233.1">
    <property type="nucleotide sequence ID" value="NZ_BAAABQ010000006.1"/>
</dbReference>
<proteinExistence type="predicted"/>
<keyword evidence="1" id="KW-1133">Transmembrane helix</keyword>
<keyword evidence="3" id="KW-1185">Reference proteome</keyword>
<feature type="transmembrane region" description="Helical" evidence="1">
    <location>
        <begin position="47"/>
        <end position="64"/>
    </location>
</feature>
<reference evidence="2 3" key="1">
    <citation type="submission" date="2020-08" db="EMBL/GenBank/DDBJ databases">
        <title>Genomic Encyclopedia of Archaeal and Bacterial Type Strains, Phase II (KMG-II): from individual species to whole genera.</title>
        <authorList>
            <person name="Goeker M."/>
        </authorList>
    </citation>
    <scope>NUCLEOTIDE SEQUENCE [LARGE SCALE GENOMIC DNA]</scope>
    <source>
        <strain evidence="2 3">DSM 43850</strain>
    </source>
</reference>
<organism evidence="2 3">
    <name type="scientific">Kutzneria viridogrisea</name>
    <dbReference type="NCBI Taxonomy" id="47990"/>
    <lineage>
        <taxon>Bacteria</taxon>
        <taxon>Bacillati</taxon>
        <taxon>Actinomycetota</taxon>
        <taxon>Actinomycetes</taxon>
        <taxon>Pseudonocardiales</taxon>
        <taxon>Pseudonocardiaceae</taxon>
        <taxon>Kutzneria</taxon>
    </lineage>
</organism>
<evidence type="ECO:0008006" key="4">
    <source>
        <dbReference type="Google" id="ProtNLM"/>
    </source>
</evidence>
<sequence length="210" mass="21725">MTAQPLPLDLHDPVSVRRRSRLVTVTALVVGAAFGGLVGLIGGRLPGVIAAVVVGLPLVLLAWAESRRRVSLTGTLLSVRALGTRTVDLHALTAVDVLVTEVRGVRTVSLLVTGGPSGRTINLGLASYVGNGGRELGIVELRTLADVLAGAGDPRALVHSELLVAQLRAEAREAGAGERPLFRLASAVPAGRLAQRLHPDTVTSFVAALD</sequence>
<dbReference type="Proteomes" id="UP000517916">
    <property type="component" value="Unassembled WGS sequence"/>
</dbReference>
<evidence type="ECO:0000313" key="3">
    <source>
        <dbReference type="Proteomes" id="UP000517916"/>
    </source>
</evidence>
<gene>
    <name evidence="2" type="ORF">BC739_002332</name>
</gene>
<dbReference type="EMBL" id="JACJID010000002">
    <property type="protein sequence ID" value="MBA8925133.1"/>
    <property type="molecule type" value="Genomic_DNA"/>
</dbReference>
<keyword evidence="1" id="KW-0812">Transmembrane</keyword>
<keyword evidence="1" id="KW-0472">Membrane</keyword>
<comment type="caution">
    <text evidence="2">The sequence shown here is derived from an EMBL/GenBank/DDBJ whole genome shotgun (WGS) entry which is preliminary data.</text>
</comment>
<name>A0ABR6BE42_9PSEU</name>